<protein>
    <recommendedName>
        <fullName evidence="3">Protein TEX261</fullName>
    </recommendedName>
</protein>
<keyword evidence="4 7" id="KW-0812">Transmembrane</keyword>
<evidence type="ECO:0000256" key="5">
    <source>
        <dbReference type="ARBA" id="ARBA00022989"/>
    </source>
</evidence>
<dbReference type="GO" id="GO:0000139">
    <property type="term" value="C:Golgi membrane"/>
    <property type="evidence" value="ECO:0007669"/>
    <property type="project" value="TreeGrafter"/>
</dbReference>
<dbReference type="Proteomes" id="UP000887568">
    <property type="component" value="Unplaced"/>
</dbReference>
<dbReference type="PANTHER" id="PTHR13144">
    <property type="entry name" value="TEX261 PROTEIN"/>
    <property type="match status" value="1"/>
</dbReference>
<dbReference type="PANTHER" id="PTHR13144:SF0">
    <property type="entry name" value="PROTEIN TEX261"/>
    <property type="match status" value="1"/>
</dbReference>
<dbReference type="GO" id="GO:0097020">
    <property type="term" value="F:COPII receptor activity"/>
    <property type="evidence" value="ECO:0007669"/>
    <property type="project" value="InterPro"/>
</dbReference>
<evidence type="ECO:0000313" key="10">
    <source>
        <dbReference type="Proteomes" id="UP000887568"/>
    </source>
</evidence>
<reference evidence="9" key="1">
    <citation type="submission" date="2022-11" db="UniProtKB">
        <authorList>
            <consortium name="EnsemblMetazoa"/>
        </authorList>
    </citation>
    <scope>IDENTIFICATION</scope>
</reference>
<comment type="similarity">
    <text evidence="2">Belongs to the SVP26 family.</text>
</comment>
<feature type="transmembrane region" description="Helical" evidence="7">
    <location>
        <begin position="44"/>
        <end position="62"/>
    </location>
</feature>
<dbReference type="GO" id="GO:0005789">
    <property type="term" value="C:endoplasmic reticulum membrane"/>
    <property type="evidence" value="ECO:0007669"/>
    <property type="project" value="TreeGrafter"/>
</dbReference>
<dbReference type="GeneID" id="119739641"/>
<evidence type="ECO:0000256" key="7">
    <source>
        <dbReference type="SAM" id="Phobius"/>
    </source>
</evidence>
<feature type="chain" id="PRO_5038116063" description="Protein TEX261" evidence="8">
    <location>
        <begin position="20"/>
        <end position="198"/>
    </location>
</feature>
<feature type="transmembrane region" description="Helical" evidence="7">
    <location>
        <begin position="125"/>
        <end position="146"/>
    </location>
</feature>
<evidence type="ECO:0000256" key="6">
    <source>
        <dbReference type="ARBA" id="ARBA00023136"/>
    </source>
</evidence>
<accession>A0A914B439</accession>
<dbReference type="OMA" id="TMGTEPV"/>
<comment type="subcellular location">
    <subcellularLocation>
        <location evidence="1">Membrane</location>
        <topology evidence="1">Multi-pass membrane protein</topology>
    </subcellularLocation>
</comment>
<feature type="transmembrane region" description="Helical" evidence="7">
    <location>
        <begin position="69"/>
        <end position="90"/>
    </location>
</feature>
<evidence type="ECO:0000256" key="2">
    <source>
        <dbReference type="ARBA" id="ARBA00008096"/>
    </source>
</evidence>
<dbReference type="RefSeq" id="XP_038070574.1">
    <property type="nucleotide sequence ID" value="XM_038214646.1"/>
</dbReference>
<keyword evidence="10" id="KW-1185">Reference proteome</keyword>
<feature type="transmembrane region" description="Helical" evidence="7">
    <location>
        <begin position="96"/>
        <end position="116"/>
    </location>
</feature>
<dbReference type="GO" id="GO:0030134">
    <property type="term" value="C:COPII-coated ER to Golgi transport vesicle"/>
    <property type="evidence" value="ECO:0007669"/>
    <property type="project" value="TreeGrafter"/>
</dbReference>
<evidence type="ECO:0000256" key="3">
    <source>
        <dbReference type="ARBA" id="ARBA00017877"/>
    </source>
</evidence>
<keyword evidence="8" id="KW-0732">Signal</keyword>
<dbReference type="EnsemblMetazoa" id="XM_038214646.1">
    <property type="protein sequence ID" value="XP_038070574.1"/>
    <property type="gene ID" value="LOC119739641"/>
</dbReference>
<dbReference type="AlphaFoldDB" id="A0A914B439"/>
<feature type="signal peptide" evidence="8">
    <location>
        <begin position="1"/>
        <end position="19"/>
    </location>
</feature>
<sequence length="198" mass="22748">MWFIFVLSWLATFVHVCLATLALAAGLYYLAELVEEYTVITMKILRWVIIATAGIYVGLILFEDLPFRLTLTGLVSIGVYSLLLRTFPFIELTSPVFIGSCVLVIINHYLAFQYFAEVWHPFSEVIAYFTMCLWLVPFGFFISLSANDNVLPTTHMPTETKKEDVVTNYFNKRSKRSGVLSVFDMLKDTLIPERTKRF</sequence>
<dbReference type="OrthoDB" id="28257at2759"/>
<dbReference type="GO" id="GO:0006888">
    <property type="term" value="P:endoplasmic reticulum to Golgi vesicle-mediated transport"/>
    <property type="evidence" value="ECO:0007669"/>
    <property type="project" value="InterPro"/>
</dbReference>
<name>A0A914B439_PATMI</name>
<dbReference type="InterPro" id="IPR007277">
    <property type="entry name" value="Svp26/Tex261"/>
</dbReference>
<evidence type="ECO:0000313" key="9">
    <source>
        <dbReference type="EnsemblMetazoa" id="XP_038070574.1"/>
    </source>
</evidence>
<keyword evidence="6 7" id="KW-0472">Membrane</keyword>
<evidence type="ECO:0000256" key="4">
    <source>
        <dbReference type="ARBA" id="ARBA00022692"/>
    </source>
</evidence>
<proteinExistence type="inferred from homology"/>
<organism evidence="9 10">
    <name type="scientific">Patiria miniata</name>
    <name type="common">Bat star</name>
    <name type="synonym">Asterina miniata</name>
    <dbReference type="NCBI Taxonomy" id="46514"/>
    <lineage>
        <taxon>Eukaryota</taxon>
        <taxon>Metazoa</taxon>
        <taxon>Echinodermata</taxon>
        <taxon>Eleutherozoa</taxon>
        <taxon>Asterozoa</taxon>
        <taxon>Asteroidea</taxon>
        <taxon>Valvatacea</taxon>
        <taxon>Valvatida</taxon>
        <taxon>Asterinidae</taxon>
        <taxon>Patiria</taxon>
    </lineage>
</organism>
<evidence type="ECO:0000256" key="1">
    <source>
        <dbReference type="ARBA" id="ARBA00004141"/>
    </source>
</evidence>
<keyword evidence="5 7" id="KW-1133">Transmembrane helix</keyword>
<evidence type="ECO:0000256" key="8">
    <source>
        <dbReference type="SAM" id="SignalP"/>
    </source>
</evidence>
<dbReference type="CTD" id="113419"/>
<dbReference type="Pfam" id="PF04148">
    <property type="entry name" value="Erv26"/>
    <property type="match status" value="1"/>
</dbReference>